<dbReference type="Proteomes" id="UP001370348">
    <property type="component" value="Chromosome"/>
</dbReference>
<evidence type="ECO:0000256" key="4">
    <source>
        <dbReference type="PROSITE-ProRule" id="PRU00409"/>
    </source>
</evidence>
<evidence type="ECO:0000313" key="7">
    <source>
        <dbReference type="Proteomes" id="UP001370348"/>
    </source>
</evidence>
<dbReference type="PANTHER" id="PTHR43585">
    <property type="entry name" value="FUMIPYRROLE BIOSYNTHESIS PROTEIN C"/>
    <property type="match status" value="1"/>
</dbReference>
<keyword evidence="7" id="KW-1185">Reference proteome</keyword>
<keyword evidence="2 4" id="KW-0547">Nucleotide-binding</keyword>
<reference evidence="6 7" key="1">
    <citation type="submission" date="2021-12" db="EMBL/GenBank/DDBJ databases">
        <title>Discovery of the Pendulisporaceae a myxobacterial family with distinct sporulation behavior and unique specialized metabolism.</title>
        <authorList>
            <person name="Garcia R."/>
            <person name="Popoff A."/>
            <person name="Bader C.D."/>
            <person name="Loehr J."/>
            <person name="Walesch S."/>
            <person name="Walt C."/>
            <person name="Boldt J."/>
            <person name="Bunk B."/>
            <person name="Haeckl F.J.F.P.J."/>
            <person name="Gunesch A.P."/>
            <person name="Birkelbach J."/>
            <person name="Nuebel U."/>
            <person name="Pietschmann T."/>
            <person name="Bach T."/>
            <person name="Mueller R."/>
        </authorList>
    </citation>
    <scope>NUCLEOTIDE SEQUENCE [LARGE SCALE GENOMIC DNA]</scope>
    <source>
        <strain evidence="6 7">MSr11954</strain>
    </source>
</reference>
<dbReference type="PANTHER" id="PTHR43585:SF2">
    <property type="entry name" value="ATP-GRASP ENZYME FSQD"/>
    <property type="match status" value="1"/>
</dbReference>
<sequence>MPKPTLLLLASYFKGERFMLQAHARGARLYLLTLEKLLGDKWPREALADVFALPGRGSLDETVRAVSYLARNIKFDGVVALDDFDVEIAASLREHFRFPGMGDTGARFFRDKLAMRQRAKDFGLPVPEFTGVFHHEDVRAFAARVPPPWMNKPRSQASAVGITKVTSEEHLWRLVNEQGDAQSYHVLEQYLPGDVYHVDSLVVGGKVIFSLAHRCGAPPFDVAHGGGIFSTQTLDRDSADAKELRELNEKVLAALGLQYGAAHTEFILGRHDRKFYFLESGARVGGAHIAECIEAASGINLWAEWANIEIDRDAYVLPPVRNDYAGLIITLAKQEHPDWSGYSDPEIVYRAPEANHAGLVIRSSDHHKVESLLESYKERFARDFNAVLPAPKEPGH</sequence>
<evidence type="ECO:0000256" key="3">
    <source>
        <dbReference type="ARBA" id="ARBA00022840"/>
    </source>
</evidence>
<dbReference type="Gene3D" id="3.40.50.20">
    <property type="match status" value="1"/>
</dbReference>
<evidence type="ECO:0000313" key="6">
    <source>
        <dbReference type="EMBL" id="WXB18965.1"/>
    </source>
</evidence>
<organism evidence="6 7">
    <name type="scientific">Pendulispora albinea</name>
    <dbReference type="NCBI Taxonomy" id="2741071"/>
    <lineage>
        <taxon>Bacteria</taxon>
        <taxon>Pseudomonadati</taxon>
        <taxon>Myxococcota</taxon>
        <taxon>Myxococcia</taxon>
        <taxon>Myxococcales</taxon>
        <taxon>Sorangiineae</taxon>
        <taxon>Pendulisporaceae</taxon>
        <taxon>Pendulispora</taxon>
    </lineage>
</organism>
<feature type="domain" description="ATP-grasp" evidence="5">
    <location>
        <begin position="116"/>
        <end position="310"/>
    </location>
</feature>
<proteinExistence type="predicted"/>
<dbReference type="PROSITE" id="PS50975">
    <property type="entry name" value="ATP_GRASP"/>
    <property type="match status" value="1"/>
</dbReference>
<dbReference type="SUPFAM" id="SSF56059">
    <property type="entry name" value="Glutathione synthetase ATP-binding domain-like"/>
    <property type="match status" value="1"/>
</dbReference>
<protein>
    <recommendedName>
        <fullName evidence="5">ATP-grasp domain-containing protein</fullName>
    </recommendedName>
</protein>
<evidence type="ECO:0000259" key="5">
    <source>
        <dbReference type="PROSITE" id="PS50975"/>
    </source>
</evidence>
<evidence type="ECO:0000256" key="2">
    <source>
        <dbReference type="ARBA" id="ARBA00022741"/>
    </source>
</evidence>
<dbReference type="Gene3D" id="3.30.1490.20">
    <property type="entry name" value="ATP-grasp fold, A domain"/>
    <property type="match status" value="1"/>
</dbReference>
<accession>A0ABZ2M8Y0</accession>
<dbReference type="RefSeq" id="WP_394828591.1">
    <property type="nucleotide sequence ID" value="NZ_CP089984.1"/>
</dbReference>
<dbReference type="Gene3D" id="3.30.470.20">
    <property type="entry name" value="ATP-grasp fold, B domain"/>
    <property type="match status" value="1"/>
</dbReference>
<keyword evidence="3 4" id="KW-0067">ATP-binding</keyword>
<gene>
    <name evidence="6" type="ORF">LZC94_17220</name>
</gene>
<keyword evidence="1" id="KW-0436">Ligase</keyword>
<name>A0ABZ2M8Y0_9BACT</name>
<dbReference type="EMBL" id="CP089984">
    <property type="protein sequence ID" value="WXB18965.1"/>
    <property type="molecule type" value="Genomic_DNA"/>
</dbReference>
<dbReference type="InterPro" id="IPR011761">
    <property type="entry name" value="ATP-grasp"/>
</dbReference>
<evidence type="ECO:0000256" key="1">
    <source>
        <dbReference type="ARBA" id="ARBA00022598"/>
    </source>
</evidence>
<dbReference type="InterPro" id="IPR052032">
    <property type="entry name" value="ATP-dep_AA_Ligase"/>
</dbReference>
<dbReference type="InterPro" id="IPR013815">
    <property type="entry name" value="ATP_grasp_subdomain_1"/>
</dbReference>